<keyword evidence="2" id="KW-0806">Transcription termination</keyword>
<accession>A0ABQ9KIK6</accession>
<gene>
    <name evidence="4" type="ORF">P3X46_030273</name>
</gene>
<dbReference type="Proteomes" id="UP001174677">
    <property type="component" value="Chromosome 17"/>
</dbReference>
<evidence type="ECO:0000256" key="3">
    <source>
        <dbReference type="ARBA" id="ARBA00022946"/>
    </source>
</evidence>
<protein>
    <submittedName>
        <fullName evidence="4">Uncharacterized protein</fullName>
    </submittedName>
</protein>
<organism evidence="4 5">
    <name type="scientific">Hevea brasiliensis</name>
    <name type="common">Para rubber tree</name>
    <name type="synonym">Siphonia brasiliensis</name>
    <dbReference type="NCBI Taxonomy" id="3981"/>
    <lineage>
        <taxon>Eukaryota</taxon>
        <taxon>Viridiplantae</taxon>
        <taxon>Streptophyta</taxon>
        <taxon>Embryophyta</taxon>
        <taxon>Tracheophyta</taxon>
        <taxon>Spermatophyta</taxon>
        <taxon>Magnoliopsida</taxon>
        <taxon>eudicotyledons</taxon>
        <taxon>Gunneridae</taxon>
        <taxon>Pentapetalae</taxon>
        <taxon>rosids</taxon>
        <taxon>fabids</taxon>
        <taxon>Malpighiales</taxon>
        <taxon>Euphorbiaceae</taxon>
        <taxon>Crotonoideae</taxon>
        <taxon>Micrandreae</taxon>
        <taxon>Hevea</taxon>
    </lineage>
</organism>
<dbReference type="PANTHER" id="PTHR13068:SF151">
    <property type="entry name" value="TRANSCRIPTION TERMINATION FACTOR MTERF9, CHLOROPLASTIC"/>
    <property type="match status" value="1"/>
</dbReference>
<comment type="caution">
    <text evidence="4">The sequence shown here is derived from an EMBL/GenBank/DDBJ whole genome shotgun (WGS) entry which is preliminary data.</text>
</comment>
<dbReference type="InterPro" id="IPR003690">
    <property type="entry name" value="MTERF"/>
</dbReference>
<proteinExistence type="inferred from homology"/>
<dbReference type="EMBL" id="JARPOI010000017">
    <property type="protein sequence ID" value="KAJ9139547.1"/>
    <property type="molecule type" value="Genomic_DNA"/>
</dbReference>
<evidence type="ECO:0000256" key="2">
    <source>
        <dbReference type="ARBA" id="ARBA00022472"/>
    </source>
</evidence>
<sequence>MITKSLSIPTNLPFSSLNTRFHPQFQSPLLFPLQSSPFLFHQTTQFLTNPFPKCQNPCNSSPSTTQHQQEDQLKDTHEAIFHFLQDFGISNEDSSSIASNCPKYAKMLIDSVKDLDDWNAWETAGKEFVDLGFKGKVIYMAKDKGDNGKLAFLESLGLSLSSATNVARYITNESLPALINKVKYMKEMLFSGSDDKGLLGKNARRVMKHLSIPIDDDLQQTLSFFEKIEARRGGLDMLGSSDASFRCLVESFPQILLLSLDSHLKPMIELLESIGIPRERMGSIFLLFPPIMLCDIKGIERKVLALKKVVAVDEDFGKIIQKYPWILSTSIQDNYKEIVYLCDMEKVAKVSIDKAIRTWPLVLGCSTSKLKVMLEQFGVLGVKKKLGQVIAKSPQLLLRKPEEFLQVVSFLKDLGFDQETVGKILVRCPEVFATSIEKTLQMKVEFLTSIGVSEDHLPRIIKKYPELLVSDIYKALLPRIEYLMEVGLSKREILFMVRRFSPLLGYSINAVLRPKYEFLVNTMEKPVKDVVVYPRYFSYSLEKKIKPRFWVLKGRNVECSLKDMLDKNDEEFAAKFMDAGGMPVSSSPSQP</sequence>
<evidence type="ECO:0000313" key="5">
    <source>
        <dbReference type="Proteomes" id="UP001174677"/>
    </source>
</evidence>
<dbReference type="SMART" id="SM00733">
    <property type="entry name" value="Mterf"/>
    <property type="match status" value="9"/>
</dbReference>
<keyword evidence="5" id="KW-1185">Reference proteome</keyword>
<keyword evidence="2" id="KW-0805">Transcription regulation</keyword>
<dbReference type="InterPro" id="IPR038538">
    <property type="entry name" value="MTERF_sf"/>
</dbReference>
<reference evidence="4" key="1">
    <citation type="journal article" date="2023" name="Plant Biotechnol. J.">
        <title>Chromosome-level wild Hevea brasiliensis genome provides new tools for genomic-assisted breeding and valuable loci to elevate rubber yield.</title>
        <authorList>
            <person name="Cheng H."/>
            <person name="Song X."/>
            <person name="Hu Y."/>
            <person name="Wu T."/>
            <person name="Yang Q."/>
            <person name="An Z."/>
            <person name="Feng S."/>
            <person name="Deng Z."/>
            <person name="Wu W."/>
            <person name="Zeng X."/>
            <person name="Tu M."/>
            <person name="Wang X."/>
            <person name="Huang H."/>
        </authorList>
    </citation>
    <scope>NUCLEOTIDE SEQUENCE</scope>
    <source>
        <strain evidence="4">MT/VB/25A 57/8</strain>
    </source>
</reference>
<dbReference type="PANTHER" id="PTHR13068">
    <property type="entry name" value="CGI-12 PROTEIN-RELATED"/>
    <property type="match status" value="1"/>
</dbReference>
<keyword evidence="3" id="KW-0809">Transit peptide</keyword>
<name>A0ABQ9KIK6_HEVBR</name>
<keyword evidence="2" id="KW-0804">Transcription</keyword>
<comment type="similarity">
    <text evidence="1">Belongs to the mTERF family.</text>
</comment>
<evidence type="ECO:0000313" key="4">
    <source>
        <dbReference type="EMBL" id="KAJ9139547.1"/>
    </source>
</evidence>
<dbReference type="Pfam" id="PF02536">
    <property type="entry name" value="mTERF"/>
    <property type="match status" value="1"/>
</dbReference>
<evidence type="ECO:0000256" key="1">
    <source>
        <dbReference type="ARBA" id="ARBA00007692"/>
    </source>
</evidence>
<dbReference type="Gene3D" id="1.25.70.10">
    <property type="entry name" value="Transcription termination factor 3, mitochondrial"/>
    <property type="match status" value="2"/>
</dbReference>